<feature type="non-terminal residue" evidence="1">
    <location>
        <position position="1"/>
    </location>
</feature>
<dbReference type="Proteomes" id="UP000215902">
    <property type="component" value="Unassembled WGS sequence"/>
</dbReference>
<accession>A0A267EPU1</accession>
<dbReference type="EMBL" id="NIVC01001891">
    <property type="protein sequence ID" value="PAA62897.1"/>
    <property type="molecule type" value="Genomic_DNA"/>
</dbReference>
<name>A0A267EPU1_9PLAT</name>
<sequence>GNGIEDEKLSYVAGWLLRRHLTSCLNAPCGECTSELQTADNSCRLFINLKSIAESSLTYPSDKLVSAVRIMEQIFLGSDKSYFQQKGVGKDLQRKFAAAIQPALNLHIESHSVSCAISFAALYCRLRLHHWCNNQRRETQRQRKRKQVFGADAVSKKFLRMNVGN</sequence>
<evidence type="ECO:0000313" key="1">
    <source>
        <dbReference type="EMBL" id="PAA62897.1"/>
    </source>
</evidence>
<keyword evidence="2" id="KW-1185">Reference proteome</keyword>
<dbReference type="AlphaFoldDB" id="A0A267EPU1"/>
<evidence type="ECO:0000313" key="2">
    <source>
        <dbReference type="Proteomes" id="UP000215902"/>
    </source>
</evidence>
<reference evidence="1 2" key="1">
    <citation type="submission" date="2017-06" db="EMBL/GenBank/DDBJ databases">
        <title>A platform for efficient transgenesis in Macrostomum lignano, a flatworm model organism for stem cell research.</title>
        <authorList>
            <person name="Berezikov E."/>
        </authorList>
    </citation>
    <scope>NUCLEOTIDE SEQUENCE [LARGE SCALE GENOMIC DNA]</scope>
    <source>
        <strain evidence="1">DV1</strain>
        <tissue evidence="1">Whole organism</tissue>
    </source>
</reference>
<proteinExistence type="predicted"/>
<organism evidence="1 2">
    <name type="scientific">Macrostomum lignano</name>
    <dbReference type="NCBI Taxonomy" id="282301"/>
    <lineage>
        <taxon>Eukaryota</taxon>
        <taxon>Metazoa</taxon>
        <taxon>Spiralia</taxon>
        <taxon>Lophotrochozoa</taxon>
        <taxon>Platyhelminthes</taxon>
        <taxon>Rhabditophora</taxon>
        <taxon>Macrostomorpha</taxon>
        <taxon>Macrostomida</taxon>
        <taxon>Macrostomidae</taxon>
        <taxon>Macrostomum</taxon>
    </lineage>
</organism>
<comment type="caution">
    <text evidence="1">The sequence shown here is derived from an EMBL/GenBank/DDBJ whole genome shotgun (WGS) entry which is preliminary data.</text>
</comment>
<gene>
    <name evidence="1" type="ORF">BOX15_Mlig013645g1</name>
</gene>
<protein>
    <submittedName>
        <fullName evidence="1">Uncharacterized protein</fullName>
    </submittedName>
</protein>